<reference evidence="2 3" key="1">
    <citation type="submission" date="2016-07" db="EMBL/GenBank/DDBJ databases">
        <title>Genome and transcriptome analysis of iron-reducing fermentative bacteria Anoxybacter fermentans.</title>
        <authorList>
            <person name="Zeng X."/>
            <person name="Shao Z."/>
        </authorList>
    </citation>
    <scope>NUCLEOTIDE SEQUENCE [LARGE SCALE GENOMIC DNA]</scope>
    <source>
        <strain evidence="2 3">DY22613</strain>
    </source>
</reference>
<dbReference type="GO" id="GO:0008236">
    <property type="term" value="F:serine-type peptidase activity"/>
    <property type="evidence" value="ECO:0007669"/>
    <property type="project" value="InterPro"/>
</dbReference>
<evidence type="ECO:0000313" key="2">
    <source>
        <dbReference type="EMBL" id="AZR73027.1"/>
    </source>
</evidence>
<feature type="domain" description="Tail specific protease" evidence="1">
    <location>
        <begin position="257"/>
        <end position="394"/>
    </location>
</feature>
<evidence type="ECO:0000313" key="3">
    <source>
        <dbReference type="Proteomes" id="UP000267250"/>
    </source>
</evidence>
<gene>
    <name evidence="2" type="ORF">BBF96_06215</name>
</gene>
<dbReference type="RefSeq" id="WP_164730924.1">
    <property type="nucleotide sequence ID" value="NZ_CP016379.1"/>
</dbReference>
<dbReference type="InterPro" id="IPR005151">
    <property type="entry name" value="Tail-specific_protease"/>
</dbReference>
<dbReference type="AlphaFoldDB" id="A0A3Q9HRQ4"/>
<organism evidence="2 3">
    <name type="scientific">Anoxybacter fermentans</name>
    <dbReference type="NCBI Taxonomy" id="1323375"/>
    <lineage>
        <taxon>Bacteria</taxon>
        <taxon>Bacillati</taxon>
        <taxon>Bacillota</taxon>
        <taxon>Clostridia</taxon>
        <taxon>Halanaerobiales</taxon>
        <taxon>Anoxybacter</taxon>
    </lineage>
</organism>
<protein>
    <recommendedName>
        <fullName evidence="1">Tail specific protease domain-containing protein</fullName>
    </recommendedName>
</protein>
<keyword evidence="3" id="KW-1185">Reference proteome</keyword>
<evidence type="ECO:0000259" key="1">
    <source>
        <dbReference type="Pfam" id="PF03572"/>
    </source>
</evidence>
<dbReference type="Proteomes" id="UP000267250">
    <property type="component" value="Chromosome"/>
</dbReference>
<name>A0A3Q9HRQ4_9FIRM</name>
<dbReference type="KEGG" id="aft:BBF96_06215"/>
<sequence length="465" mass="53528">MKRKWLSKHSFKILLFILLLLVINITSVIAQEGEEESEKLLPPEKLQEDLNFIISTLRDVHPALNEGPLLNAFNERAKAALAHINHPMTRFDFYLLAGDLVNSLKDAHTLLWIKSNRRLPLMFRWVNDGIVIVGKPGLPIQKGDQLIRLGGLAPEELLEKLRILIPAENDFWIKRMGERYLISDFFLKSFKLLTPDETVKLTLKHANGEIYTIELPLKTTQAKLNYKPKRHWFGWKLNTEYGYGLFWLDKCENTPEYKKAVDEFFTAVKESGIKRIAIDVRYNSGGNSRVINAFLKYLPAKTIHEFRSEIRFSPQAIEKRGYSKLFPLFRAIYKLLWNNKSNTPRPSDPNLIFNGKVFVLTSWQTFSSGNWIAVLLKDNKLATIVGEPTGNAPSSFGDILIFETPNLQLKFSVSHKYFARPNPKADFANTLKPDVFIPTTINDIRKGRDPQLEWLVNFATEKDNQ</sequence>
<dbReference type="GO" id="GO:0006508">
    <property type="term" value="P:proteolysis"/>
    <property type="evidence" value="ECO:0007669"/>
    <property type="project" value="InterPro"/>
</dbReference>
<accession>A0A3Q9HRQ4</accession>
<dbReference type="Pfam" id="PF03572">
    <property type="entry name" value="Peptidase_S41"/>
    <property type="match status" value="1"/>
</dbReference>
<proteinExistence type="predicted"/>
<dbReference type="InterPro" id="IPR029045">
    <property type="entry name" value="ClpP/crotonase-like_dom_sf"/>
</dbReference>
<dbReference type="EMBL" id="CP016379">
    <property type="protein sequence ID" value="AZR73027.1"/>
    <property type="molecule type" value="Genomic_DNA"/>
</dbReference>
<dbReference type="Gene3D" id="3.90.226.10">
    <property type="entry name" value="2-enoyl-CoA Hydratase, Chain A, domain 1"/>
    <property type="match status" value="1"/>
</dbReference>
<dbReference type="SUPFAM" id="SSF52096">
    <property type="entry name" value="ClpP/crotonase"/>
    <property type="match status" value="1"/>
</dbReference>